<keyword evidence="2" id="KW-1185">Reference proteome</keyword>
<protein>
    <submittedName>
        <fullName evidence="1">Uncharacterized protein</fullName>
    </submittedName>
</protein>
<accession>A0AAV4QGB3</accession>
<evidence type="ECO:0000313" key="2">
    <source>
        <dbReference type="Proteomes" id="UP001054837"/>
    </source>
</evidence>
<dbReference type="Proteomes" id="UP001054837">
    <property type="component" value="Unassembled WGS sequence"/>
</dbReference>
<reference evidence="1 2" key="1">
    <citation type="submission" date="2021-06" db="EMBL/GenBank/DDBJ databases">
        <title>Caerostris darwini draft genome.</title>
        <authorList>
            <person name="Kono N."/>
            <person name="Arakawa K."/>
        </authorList>
    </citation>
    <scope>NUCLEOTIDE SEQUENCE [LARGE SCALE GENOMIC DNA]</scope>
</reference>
<name>A0AAV4QGB3_9ARAC</name>
<comment type="caution">
    <text evidence="1">The sequence shown here is derived from an EMBL/GenBank/DDBJ whole genome shotgun (WGS) entry which is preliminary data.</text>
</comment>
<dbReference type="AlphaFoldDB" id="A0AAV4QGB3"/>
<proteinExistence type="predicted"/>
<evidence type="ECO:0000313" key="1">
    <source>
        <dbReference type="EMBL" id="GIY08758.1"/>
    </source>
</evidence>
<organism evidence="1 2">
    <name type="scientific">Caerostris darwini</name>
    <dbReference type="NCBI Taxonomy" id="1538125"/>
    <lineage>
        <taxon>Eukaryota</taxon>
        <taxon>Metazoa</taxon>
        <taxon>Ecdysozoa</taxon>
        <taxon>Arthropoda</taxon>
        <taxon>Chelicerata</taxon>
        <taxon>Arachnida</taxon>
        <taxon>Araneae</taxon>
        <taxon>Araneomorphae</taxon>
        <taxon>Entelegynae</taxon>
        <taxon>Araneoidea</taxon>
        <taxon>Araneidae</taxon>
        <taxon>Caerostris</taxon>
    </lineage>
</organism>
<dbReference type="EMBL" id="BPLQ01004544">
    <property type="protein sequence ID" value="GIY08758.1"/>
    <property type="molecule type" value="Genomic_DNA"/>
</dbReference>
<gene>
    <name evidence="1" type="ORF">CDAR_24321</name>
</gene>
<sequence>MILFGTYMKCMDQQFLNKKQTSVLKHLQLFSVCSWLSNISPVLVRLLEMRKLIALHHFLKLTSHPSLASKLGESDANLYCICLPSQFVLPDNIGA</sequence>